<evidence type="ECO:0000256" key="1">
    <source>
        <dbReference type="ARBA" id="ARBA00008542"/>
    </source>
</evidence>
<sequence length="195" mass="20669">MKNINNIFILGVILAMSIHGTVAGGKKILMVIAEKGFRDEELLVPQKEFVKNGLNVIVASTSAGEAVGKISARVKPDAELSRVNFSDYDAIVVVGGPGSSEYLWDNKVLRKGLVEMQAKGKVVTAICISTVVLARAGVLKGKKATVFPDPEGISELKKAGAIYVNQHVITDGKIVTGDGPDAALEFARAVIKLLK</sequence>
<evidence type="ECO:0000259" key="2">
    <source>
        <dbReference type="Pfam" id="PF01965"/>
    </source>
</evidence>
<dbReference type="InterPro" id="IPR029062">
    <property type="entry name" value="Class_I_gatase-like"/>
</dbReference>
<dbReference type="Proteomes" id="UP000229307">
    <property type="component" value="Unassembled WGS sequence"/>
</dbReference>
<organism evidence="3 4">
    <name type="scientific">Candidatus Desantisbacteria bacterium CG_4_10_14_0_8_um_filter_48_22</name>
    <dbReference type="NCBI Taxonomy" id="1974543"/>
    <lineage>
        <taxon>Bacteria</taxon>
        <taxon>Candidatus Desantisiibacteriota</taxon>
    </lineage>
</organism>
<dbReference type="PANTHER" id="PTHR48094">
    <property type="entry name" value="PROTEIN/NUCLEIC ACID DEGLYCASE DJ-1-RELATED"/>
    <property type="match status" value="1"/>
</dbReference>
<comment type="similarity">
    <text evidence="1">Belongs to the peptidase C56 family.</text>
</comment>
<dbReference type="SUPFAM" id="SSF52317">
    <property type="entry name" value="Class I glutamine amidotransferase-like"/>
    <property type="match status" value="1"/>
</dbReference>
<evidence type="ECO:0000313" key="3">
    <source>
        <dbReference type="EMBL" id="PIZ17698.1"/>
    </source>
</evidence>
<name>A0A2M7SDV3_9BACT</name>
<dbReference type="Gene3D" id="3.40.50.880">
    <property type="match status" value="1"/>
</dbReference>
<gene>
    <name evidence="3" type="ORF">COY52_03200</name>
</gene>
<dbReference type="EMBL" id="PFMR01000090">
    <property type="protein sequence ID" value="PIZ17698.1"/>
    <property type="molecule type" value="Genomic_DNA"/>
</dbReference>
<dbReference type="Pfam" id="PF01965">
    <property type="entry name" value="DJ-1_PfpI"/>
    <property type="match status" value="1"/>
</dbReference>
<dbReference type="GO" id="GO:0005737">
    <property type="term" value="C:cytoplasm"/>
    <property type="evidence" value="ECO:0007669"/>
    <property type="project" value="TreeGrafter"/>
</dbReference>
<dbReference type="CDD" id="cd03135">
    <property type="entry name" value="GATase1_DJ-1"/>
    <property type="match status" value="1"/>
</dbReference>
<dbReference type="InterPro" id="IPR002818">
    <property type="entry name" value="DJ-1/PfpI"/>
</dbReference>
<dbReference type="PANTHER" id="PTHR48094:SF12">
    <property type="entry name" value="PARKINSON DISEASE PROTEIN 7 HOMOLOG"/>
    <property type="match status" value="1"/>
</dbReference>
<dbReference type="NCBIfam" id="TIGR01382">
    <property type="entry name" value="PfpI"/>
    <property type="match status" value="1"/>
</dbReference>
<feature type="domain" description="DJ-1/PfpI" evidence="2">
    <location>
        <begin position="26"/>
        <end position="192"/>
    </location>
</feature>
<dbReference type="InterPro" id="IPR006286">
    <property type="entry name" value="C56_PfpI-like"/>
</dbReference>
<proteinExistence type="inferred from homology"/>
<evidence type="ECO:0000313" key="4">
    <source>
        <dbReference type="Proteomes" id="UP000229307"/>
    </source>
</evidence>
<reference evidence="4" key="1">
    <citation type="submission" date="2017-09" db="EMBL/GenBank/DDBJ databases">
        <title>Depth-based differentiation of microbial function through sediment-hosted aquifers and enrichment of novel symbionts in the deep terrestrial subsurface.</title>
        <authorList>
            <person name="Probst A.J."/>
            <person name="Ladd B."/>
            <person name="Jarett J.K."/>
            <person name="Geller-Mcgrath D.E."/>
            <person name="Sieber C.M.K."/>
            <person name="Emerson J.B."/>
            <person name="Anantharaman K."/>
            <person name="Thomas B.C."/>
            <person name="Malmstrom R."/>
            <person name="Stieglmeier M."/>
            <person name="Klingl A."/>
            <person name="Woyke T."/>
            <person name="Ryan C.M."/>
            <person name="Banfield J.F."/>
        </authorList>
    </citation>
    <scope>NUCLEOTIDE SEQUENCE [LARGE SCALE GENOMIC DNA]</scope>
</reference>
<accession>A0A2M7SDV3</accession>
<dbReference type="InterPro" id="IPR050325">
    <property type="entry name" value="Prot/Nucl_acid_deglycase"/>
</dbReference>
<comment type="caution">
    <text evidence="3">The sequence shown here is derived from an EMBL/GenBank/DDBJ whole genome shotgun (WGS) entry which is preliminary data.</text>
</comment>
<dbReference type="AlphaFoldDB" id="A0A2M7SDV3"/>
<protein>
    <recommendedName>
        <fullName evidence="2">DJ-1/PfpI domain-containing protein</fullName>
    </recommendedName>
</protein>